<dbReference type="InterPro" id="IPR010923">
    <property type="entry name" value="T(6)A37_SUA5"/>
</dbReference>
<evidence type="ECO:0000256" key="6">
    <source>
        <dbReference type="ARBA" id="ARBA00022679"/>
    </source>
</evidence>
<feature type="domain" description="YrdC-like" evidence="15">
    <location>
        <begin position="8"/>
        <end position="194"/>
    </location>
</feature>
<dbReference type="Gene3D" id="3.90.870.10">
    <property type="entry name" value="DHBP synthase"/>
    <property type="match status" value="1"/>
</dbReference>
<dbReference type="Gene3D" id="3.40.50.11030">
    <property type="entry name" value="Threonylcarbamoyl-AMP synthase, C-terminal domain"/>
    <property type="match status" value="1"/>
</dbReference>
<keyword evidence="7 13" id="KW-0819">tRNA processing</keyword>
<dbReference type="EC" id="2.7.7.87" evidence="3 13"/>
<dbReference type="PANTHER" id="PTHR17490:SF16">
    <property type="entry name" value="THREONYLCARBAMOYL-AMP SYNTHASE"/>
    <property type="match status" value="1"/>
</dbReference>
<keyword evidence="9 13" id="KW-0547">Nucleotide-binding</keyword>
<name>A0ABS1X5D0_9GAMM</name>
<proteinExistence type="inferred from homology"/>
<evidence type="ECO:0000256" key="8">
    <source>
        <dbReference type="ARBA" id="ARBA00022695"/>
    </source>
</evidence>
<dbReference type="Pfam" id="PF03481">
    <property type="entry name" value="Sua5_C"/>
    <property type="match status" value="1"/>
</dbReference>
<evidence type="ECO:0000256" key="10">
    <source>
        <dbReference type="ARBA" id="ARBA00022840"/>
    </source>
</evidence>
<evidence type="ECO:0000259" key="15">
    <source>
        <dbReference type="PROSITE" id="PS51163"/>
    </source>
</evidence>
<keyword evidence="10 13" id="KW-0067">ATP-binding</keyword>
<dbReference type="InterPro" id="IPR005145">
    <property type="entry name" value="Sua5_C"/>
</dbReference>
<gene>
    <name evidence="16" type="ORF">JM946_27210</name>
</gene>
<reference evidence="16 17" key="1">
    <citation type="journal article" date="2021" name="Int. J. Syst. Evol. Microbiol.">
        <title>Steroidobacter gossypii sp. nov., isolated from soil of cotton cropping field.</title>
        <authorList>
            <person name="Huang R."/>
            <person name="Yang S."/>
            <person name="Zhen C."/>
            <person name="Liu W."/>
        </authorList>
    </citation>
    <scope>NUCLEOTIDE SEQUENCE [LARGE SCALE GENOMIC DNA]</scope>
    <source>
        <strain evidence="16 17">S1-65</strain>
    </source>
</reference>
<evidence type="ECO:0000313" key="16">
    <source>
        <dbReference type="EMBL" id="MBM0108437.1"/>
    </source>
</evidence>
<comment type="catalytic activity">
    <reaction evidence="12 13">
        <text>L-threonine + hydrogencarbonate + ATP = L-threonylcarbamoyladenylate + diphosphate + H2O</text>
        <dbReference type="Rhea" id="RHEA:36407"/>
        <dbReference type="ChEBI" id="CHEBI:15377"/>
        <dbReference type="ChEBI" id="CHEBI:17544"/>
        <dbReference type="ChEBI" id="CHEBI:30616"/>
        <dbReference type="ChEBI" id="CHEBI:33019"/>
        <dbReference type="ChEBI" id="CHEBI:57926"/>
        <dbReference type="ChEBI" id="CHEBI:73682"/>
        <dbReference type="EC" id="2.7.7.87"/>
    </reaction>
</comment>
<dbReference type="InterPro" id="IPR017945">
    <property type="entry name" value="DHBP_synth_RibB-like_a/b_dom"/>
</dbReference>
<comment type="subcellular location">
    <subcellularLocation>
        <location evidence="1 13">Cytoplasm</location>
    </subcellularLocation>
</comment>
<dbReference type="EMBL" id="JAEVLS010000008">
    <property type="protein sequence ID" value="MBM0108437.1"/>
    <property type="molecule type" value="Genomic_DNA"/>
</dbReference>
<dbReference type="NCBIfam" id="TIGR00057">
    <property type="entry name" value="L-threonylcarbamoyladenylate synthase"/>
    <property type="match status" value="1"/>
</dbReference>
<organism evidence="16 17">
    <name type="scientific">Steroidobacter gossypii</name>
    <dbReference type="NCBI Taxonomy" id="2805490"/>
    <lineage>
        <taxon>Bacteria</taxon>
        <taxon>Pseudomonadati</taxon>
        <taxon>Pseudomonadota</taxon>
        <taxon>Gammaproteobacteria</taxon>
        <taxon>Steroidobacterales</taxon>
        <taxon>Steroidobacteraceae</taxon>
        <taxon>Steroidobacter</taxon>
    </lineage>
</organism>
<dbReference type="PANTHER" id="PTHR17490">
    <property type="entry name" value="SUA5"/>
    <property type="match status" value="1"/>
</dbReference>
<feature type="compositionally biased region" description="Polar residues" evidence="14">
    <location>
        <begin position="219"/>
        <end position="231"/>
    </location>
</feature>
<evidence type="ECO:0000256" key="5">
    <source>
        <dbReference type="ARBA" id="ARBA00022490"/>
    </source>
</evidence>
<feature type="region of interest" description="Disordered" evidence="14">
    <location>
        <begin position="210"/>
        <end position="231"/>
    </location>
</feature>
<dbReference type="PIRSF" id="PIRSF004930">
    <property type="entry name" value="Tln_factor_SUA5"/>
    <property type="match status" value="1"/>
</dbReference>
<evidence type="ECO:0000256" key="11">
    <source>
        <dbReference type="ARBA" id="ARBA00029774"/>
    </source>
</evidence>
<comment type="caution">
    <text evidence="16">The sequence shown here is derived from an EMBL/GenBank/DDBJ whole genome shotgun (WGS) entry which is preliminary data.</text>
</comment>
<comment type="function">
    <text evidence="13">Required for the formation of a threonylcarbamoyl group on adenosine at position 37 (t(6)A37) in tRNAs that read codons beginning with adenine.</text>
</comment>
<dbReference type="Pfam" id="PF01300">
    <property type="entry name" value="Sua5_yciO_yrdC"/>
    <property type="match status" value="1"/>
</dbReference>
<evidence type="ECO:0000256" key="14">
    <source>
        <dbReference type="SAM" id="MobiDB-lite"/>
    </source>
</evidence>
<dbReference type="Proteomes" id="UP000661077">
    <property type="component" value="Unassembled WGS sequence"/>
</dbReference>
<evidence type="ECO:0000256" key="2">
    <source>
        <dbReference type="ARBA" id="ARBA00007663"/>
    </source>
</evidence>
<keyword evidence="17" id="KW-1185">Reference proteome</keyword>
<evidence type="ECO:0000256" key="7">
    <source>
        <dbReference type="ARBA" id="ARBA00022694"/>
    </source>
</evidence>
<evidence type="ECO:0000313" key="17">
    <source>
        <dbReference type="Proteomes" id="UP000661077"/>
    </source>
</evidence>
<keyword evidence="5 13" id="KW-0963">Cytoplasm</keyword>
<evidence type="ECO:0000256" key="3">
    <source>
        <dbReference type="ARBA" id="ARBA00012584"/>
    </source>
</evidence>
<evidence type="ECO:0000256" key="9">
    <source>
        <dbReference type="ARBA" id="ARBA00022741"/>
    </source>
</evidence>
<accession>A0ABS1X5D0</accession>
<evidence type="ECO:0000256" key="12">
    <source>
        <dbReference type="ARBA" id="ARBA00048366"/>
    </source>
</evidence>
<comment type="similarity">
    <text evidence="2 13">Belongs to the SUA5 family.</text>
</comment>
<keyword evidence="6 13" id="KW-0808">Transferase</keyword>
<dbReference type="InterPro" id="IPR006070">
    <property type="entry name" value="Sua5-like_dom"/>
</dbReference>
<evidence type="ECO:0000256" key="1">
    <source>
        <dbReference type="ARBA" id="ARBA00004496"/>
    </source>
</evidence>
<dbReference type="PROSITE" id="PS51163">
    <property type="entry name" value="YRDC"/>
    <property type="match status" value="1"/>
</dbReference>
<dbReference type="InterPro" id="IPR038385">
    <property type="entry name" value="Sua5/YwlC_C"/>
</dbReference>
<evidence type="ECO:0000256" key="4">
    <source>
        <dbReference type="ARBA" id="ARBA00015492"/>
    </source>
</evidence>
<keyword evidence="8 13" id="KW-0548">Nucleotidyltransferase</keyword>
<dbReference type="SUPFAM" id="SSF55821">
    <property type="entry name" value="YrdC/RibB"/>
    <property type="match status" value="1"/>
</dbReference>
<evidence type="ECO:0000256" key="13">
    <source>
        <dbReference type="PIRNR" id="PIRNR004930"/>
    </source>
</evidence>
<protein>
    <recommendedName>
        <fullName evidence="4 13">Threonylcarbamoyl-AMP synthase</fullName>
        <shortName evidence="13">TC-AMP synthase</shortName>
        <ecNumber evidence="3 13">2.7.7.87</ecNumber>
    </recommendedName>
    <alternativeName>
        <fullName evidence="11 13">L-threonylcarbamoyladenylate synthase</fullName>
    </alternativeName>
</protein>
<dbReference type="RefSeq" id="WP_203170598.1">
    <property type="nucleotide sequence ID" value="NZ_JAEVLS010000008.1"/>
</dbReference>
<sequence>MAIGRVLQQEIQEAVEALRAGELVAFPTETVYGLGANANNPDAVRKIFRIKGRPSTHPVIVHIDHPRYLQRWVREMTPEAKKLADAFWPGPLTLVAKRAPAVNDVITGGQDTVAIRVPNHPVAQQLLNAFGGGIAAPSANRYGHVSPTRAEHVREEFGDEVKWVLDGGDCKVGLESTIISCLADGPRVLRPGSISFSQLKAVVPTIQMGPNPSAPRVPGSTSRHYSPTTPVNVVPSRRLETVMNEFTANHEKVAVLAQRPPGTANPFMTWINAGIRPDVYARNLYANLRTLDKASAKIILVEEVPEGEKWDAVRDRLRRSASAENIVTYDQDIAAWVADFGEEGGPT</sequence>
<dbReference type="InterPro" id="IPR050156">
    <property type="entry name" value="TC-AMP_synthase_SUA5"/>
</dbReference>